<proteinExistence type="predicted"/>
<accession>A0A8T8SD95</accession>
<name>A0A8T8SD95_9BASI</name>
<evidence type="ECO:0000313" key="2">
    <source>
        <dbReference type="Proteomes" id="UP000077671"/>
    </source>
</evidence>
<reference evidence="1" key="2">
    <citation type="journal article" date="2019" name="IMA Fungus">
        <title>Genome sequencing and comparison of five Tilletia species to identify candidate genes for the detection of regulated species infecting wheat.</title>
        <authorList>
            <person name="Nguyen H.D.T."/>
            <person name="Sultana T."/>
            <person name="Kesanakurti P."/>
            <person name="Hambleton S."/>
        </authorList>
    </citation>
    <scope>NUCLEOTIDE SEQUENCE</scope>
    <source>
        <strain evidence="1">DAOMC 238032</strain>
    </source>
</reference>
<dbReference type="Proteomes" id="UP000077671">
    <property type="component" value="Unassembled WGS sequence"/>
</dbReference>
<feature type="non-terminal residue" evidence="1">
    <location>
        <position position="91"/>
    </location>
</feature>
<sequence>MSLRQMINKPDVGNATMIRWIANLKEYDFTIRHIPGKHHVIPDGLSRTNFNNAEEAEAWPEDGHVRSIEHTVLTQSIDTNNDVPDYKFAKN</sequence>
<gene>
    <name evidence="1" type="ORF">A4X03_0g9090</name>
</gene>
<reference evidence="1" key="1">
    <citation type="submission" date="2016-04" db="EMBL/GenBank/DDBJ databases">
        <authorList>
            <person name="Nguyen H.D."/>
            <person name="Kesanakurti P."/>
            <person name="Cullis J."/>
            <person name="Levesque C.A."/>
            <person name="Hambleton S."/>
        </authorList>
    </citation>
    <scope>NUCLEOTIDE SEQUENCE</scope>
    <source>
        <strain evidence="1">DAOMC 238032</strain>
    </source>
</reference>
<dbReference type="AlphaFoldDB" id="A0A8T8SD95"/>
<protein>
    <recommendedName>
        <fullName evidence="3">Reverse transcriptase RNase H-like domain-containing protein</fullName>
    </recommendedName>
</protein>
<dbReference type="EMBL" id="LWDD02003287">
    <property type="protein sequence ID" value="KAE8237525.1"/>
    <property type="molecule type" value="Genomic_DNA"/>
</dbReference>
<organism evidence="1 2">
    <name type="scientific">Tilletia caries</name>
    <name type="common">wheat bunt fungus</name>
    <dbReference type="NCBI Taxonomy" id="13290"/>
    <lineage>
        <taxon>Eukaryota</taxon>
        <taxon>Fungi</taxon>
        <taxon>Dikarya</taxon>
        <taxon>Basidiomycota</taxon>
        <taxon>Ustilaginomycotina</taxon>
        <taxon>Exobasidiomycetes</taxon>
        <taxon>Tilletiales</taxon>
        <taxon>Tilletiaceae</taxon>
        <taxon>Tilletia</taxon>
    </lineage>
</organism>
<comment type="caution">
    <text evidence="1">The sequence shown here is derived from an EMBL/GenBank/DDBJ whole genome shotgun (WGS) entry which is preliminary data.</text>
</comment>
<evidence type="ECO:0000313" key="1">
    <source>
        <dbReference type="EMBL" id="KAE8237525.1"/>
    </source>
</evidence>
<evidence type="ECO:0008006" key="3">
    <source>
        <dbReference type="Google" id="ProtNLM"/>
    </source>
</evidence>